<sequence length="179" mass="19290">VGPPDRPAAARHPVHLRRHQRPPEAAGPGARRPSRGRQDHRDRRQAAPGAAAQGRRAVREAQRRRPGRRRRAARPRPLPAAELAAAGRLHGAHHAGRAPLLGGAGPEGPVREDRALRQERRHARRPAAGRGGHRGQAVAGLPRPPHGQEGSREHREEPAAGPEARRQGAEAGREAAEEV</sequence>
<proteinExistence type="predicted"/>
<gene>
    <name evidence="2" type="ORF">AVDCRST_MAG57-2</name>
</gene>
<feature type="compositionally biased region" description="Basic and acidic residues" evidence="1">
    <location>
        <begin position="149"/>
        <end position="179"/>
    </location>
</feature>
<dbReference type="AlphaFoldDB" id="A0A6J4GY22"/>
<protein>
    <submittedName>
        <fullName evidence="2">Uncharacterized protein</fullName>
    </submittedName>
</protein>
<feature type="compositionally biased region" description="Basic residues" evidence="1">
    <location>
        <begin position="119"/>
        <end position="133"/>
    </location>
</feature>
<organism evidence="2">
    <name type="scientific">uncultured Blastococcus sp</name>
    <dbReference type="NCBI Taxonomy" id="217144"/>
    <lineage>
        <taxon>Bacteria</taxon>
        <taxon>Bacillati</taxon>
        <taxon>Actinomycetota</taxon>
        <taxon>Actinomycetes</taxon>
        <taxon>Geodermatophilales</taxon>
        <taxon>Geodermatophilaceae</taxon>
        <taxon>Blastococcus</taxon>
        <taxon>environmental samples</taxon>
    </lineage>
</organism>
<evidence type="ECO:0000313" key="2">
    <source>
        <dbReference type="EMBL" id="CAA9208999.1"/>
    </source>
</evidence>
<feature type="non-terminal residue" evidence="2">
    <location>
        <position position="1"/>
    </location>
</feature>
<feature type="compositionally biased region" description="Low complexity" evidence="1">
    <location>
        <begin position="79"/>
        <end position="89"/>
    </location>
</feature>
<feature type="non-terminal residue" evidence="2">
    <location>
        <position position="179"/>
    </location>
</feature>
<name>A0A6J4GY22_9ACTN</name>
<reference evidence="2" key="1">
    <citation type="submission" date="2020-02" db="EMBL/GenBank/DDBJ databases">
        <authorList>
            <person name="Meier V. D."/>
        </authorList>
    </citation>
    <scope>NUCLEOTIDE SEQUENCE</scope>
    <source>
        <strain evidence="2">AVDCRST_MAG57</strain>
    </source>
</reference>
<evidence type="ECO:0000256" key="1">
    <source>
        <dbReference type="SAM" id="MobiDB-lite"/>
    </source>
</evidence>
<feature type="compositionally biased region" description="Low complexity" evidence="1">
    <location>
        <begin position="46"/>
        <end position="55"/>
    </location>
</feature>
<feature type="compositionally biased region" description="Basic and acidic residues" evidence="1">
    <location>
        <begin position="36"/>
        <end position="45"/>
    </location>
</feature>
<feature type="compositionally biased region" description="Basic and acidic residues" evidence="1">
    <location>
        <begin position="109"/>
        <end position="118"/>
    </location>
</feature>
<dbReference type="EMBL" id="CADCTI010000001">
    <property type="protein sequence ID" value="CAA9208999.1"/>
    <property type="molecule type" value="Genomic_DNA"/>
</dbReference>
<feature type="region of interest" description="Disordered" evidence="1">
    <location>
        <begin position="1"/>
        <end position="179"/>
    </location>
</feature>
<feature type="compositionally biased region" description="Basic residues" evidence="1">
    <location>
        <begin position="64"/>
        <end position="74"/>
    </location>
</feature>
<accession>A0A6J4GY22</accession>